<evidence type="ECO:0000313" key="5">
    <source>
        <dbReference type="Proteomes" id="UP000557749"/>
    </source>
</evidence>
<dbReference type="InterPro" id="IPR012334">
    <property type="entry name" value="Pectin_lyas_fold"/>
</dbReference>
<dbReference type="EMBL" id="JACERJ010000005">
    <property type="protein sequence ID" value="MBA5204335.1"/>
    <property type="molecule type" value="Genomic_DNA"/>
</dbReference>
<gene>
    <name evidence="4" type="ORF">H2Y57_11680</name>
</gene>
<dbReference type="NCBIfam" id="NF041900">
    <property type="entry name" value="pec_ly_PelZ"/>
    <property type="match status" value="1"/>
</dbReference>
<sequence>MKRSLLSAALFSSSVVFSAGLVFSIGIPMANAATPAAPELKGFGTDTVAGSGGRIIRVTTLASSGAGSLREALAAKGPRIIVFEVGGIIDLNKSDLRLTEPFVTIAGQTAPSPGITIIRGGMGISTHDVLMQHIRFRIGDAGTGKKSGFERDVSINGKDAYNVVIDHSSFAWGTDENLSISGPRYDGPQGTAHRITLSNNIVAEGLYDSAHTKGIHSMGTLVHDNVTDVLIIGSLYAHNNERNAWFKAGSTGVMVNNLIYNPGIWGIRVGGVKGEWEGKTMPASPRVSVAGNVMHYGANTKAGLGLVGSNSSGDVWMSDNLAYDAKGKAAPQTSGSGINLLKVSPIWPSGLTAAPASAVTNQVLQSAGARPKDRDAVDKRIVENFKQRTGGFVNSQEEVGGYPVATTTYRQLNVPSTGVDAWLQQMAKALE</sequence>
<protein>
    <submittedName>
        <fullName evidence="4">Right-handed parallel beta-helix repeat-containing protein</fullName>
    </submittedName>
</protein>
<dbReference type="InterPro" id="IPR011050">
    <property type="entry name" value="Pectin_lyase_fold/virulence"/>
</dbReference>
<name>A0AAW3SXA9_9GAMM</name>
<dbReference type="GO" id="GO:0046872">
    <property type="term" value="F:metal ion binding"/>
    <property type="evidence" value="ECO:0007669"/>
    <property type="project" value="UniProtKB-KW"/>
</dbReference>
<accession>A0AAW3SXA9</accession>
<evidence type="ECO:0000313" key="4">
    <source>
        <dbReference type="EMBL" id="MBA5204335.1"/>
    </source>
</evidence>
<dbReference type="InterPro" id="IPR052063">
    <property type="entry name" value="Polysaccharide_Lyase_1"/>
</dbReference>
<keyword evidence="1" id="KW-0479">Metal-binding</keyword>
<feature type="signal peptide" evidence="3">
    <location>
        <begin position="1"/>
        <end position="18"/>
    </location>
</feature>
<dbReference type="Proteomes" id="UP000557749">
    <property type="component" value="Unassembled WGS sequence"/>
</dbReference>
<evidence type="ECO:0000256" key="1">
    <source>
        <dbReference type="ARBA" id="ARBA00022723"/>
    </source>
</evidence>
<organism evidence="4 5">
    <name type="scientific">Pectobacterium aroidearum</name>
    <dbReference type="NCBI Taxonomy" id="1201031"/>
    <lineage>
        <taxon>Bacteria</taxon>
        <taxon>Pseudomonadati</taxon>
        <taxon>Pseudomonadota</taxon>
        <taxon>Gammaproteobacteria</taxon>
        <taxon>Enterobacterales</taxon>
        <taxon>Pectobacteriaceae</taxon>
        <taxon>Pectobacterium</taxon>
    </lineage>
</organism>
<dbReference type="SUPFAM" id="SSF51126">
    <property type="entry name" value="Pectin lyase-like"/>
    <property type="match status" value="1"/>
</dbReference>
<dbReference type="PANTHER" id="PTHR42970:SF1">
    <property type="entry name" value="PECTATE LYASE C-RELATED"/>
    <property type="match status" value="1"/>
</dbReference>
<dbReference type="AlphaFoldDB" id="A0AAW3SXA9"/>
<evidence type="ECO:0000256" key="3">
    <source>
        <dbReference type="SAM" id="SignalP"/>
    </source>
</evidence>
<dbReference type="PANTHER" id="PTHR42970">
    <property type="entry name" value="PECTATE LYASE C-RELATED"/>
    <property type="match status" value="1"/>
</dbReference>
<reference evidence="4 5" key="1">
    <citation type="submission" date="2020-07" db="EMBL/GenBank/DDBJ databases">
        <title>Characterization of Pectobacterium aroidearum strains causing soft rot on Amorphophallus konjac.</title>
        <authorList>
            <person name="Xie H."/>
        </authorList>
    </citation>
    <scope>NUCLEOTIDE SEQUENCE [LARGE SCALE GENOMIC DNA]</scope>
    <source>
        <strain evidence="4 5">MY7</strain>
    </source>
</reference>
<keyword evidence="3" id="KW-0732">Signal</keyword>
<feature type="chain" id="PRO_5043980301" evidence="3">
    <location>
        <begin position="19"/>
        <end position="431"/>
    </location>
</feature>
<comment type="caution">
    <text evidence="4">The sequence shown here is derived from an EMBL/GenBank/DDBJ whole genome shotgun (WGS) entry which is preliminary data.</text>
</comment>
<dbReference type="RefSeq" id="WP_181845284.1">
    <property type="nucleotide sequence ID" value="NZ_JACERJ010000005.1"/>
</dbReference>
<proteinExistence type="predicted"/>
<dbReference type="Gene3D" id="2.160.20.10">
    <property type="entry name" value="Single-stranded right-handed beta-helix, Pectin lyase-like"/>
    <property type="match status" value="1"/>
</dbReference>
<evidence type="ECO:0000256" key="2">
    <source>
        <dbReference type="ARBA" id="ARBA00023180"/>
    </source>
</evidence>
<keyword evidence="2" id="KW-0325">Glycoprotein</keyword>